<evidence type="ECO:0000313" key="3">
    <source>
        <dbReference type="EMBL" id="NML95160.1"/>
    </source>
</evidence>
<dbReference type="PANTHER" id="PTHR43968:SF6">
    <property type="entry name" value="GLUTATHIONE S-TRANSFERASE OMEGA"/>
    <property type="match status" value="1"/>
</dbReference>
<dbReference type="Gene3D" id="1.20.1050.10">
    <property type="match status" value="1"/>
</dbReference>
<dbReference type="SFLD" id="SFLDG00358">
    <property type="entry name" value="Main_(cytGST)"/>
    <property type="match status" value="1"/>
</dbReference>
<dbReference type="PANTHER" id="PTHR43968">
    <property type="match status" value="1"/>
</dbReference>
<dbReference type="InterPro" id="IPR050983">
    <property type="entry name" value="GST_Omega/HSP26"/>
</dbReference>
<dbReference type="RefSeq" id="WP_169494376.1">
    <property type="nucleotide sequence ID" value="NZ_JABBGM010000008.1"/>
</dbReference>
<dbReference type="SUPFAM" id="SSF52833">
    <property type="entry name" value="Thioredoxin-like"/>
    <property type="match status" value="1"/>
</dbReference>
<dbReference type="Pfam" id="PF13417">
    <property type="entry name" value="GST_N_3"/>
    <property type="match status" value="1"/>
</dbReference>
<dbReference type="PROSITE" id="PS50405">
    <property type="entry name" value="GST_CTER"/>
    <property type="match status" value="1"/>
</dbReference>
<dbReference type="InterPro" id="IPR040079">
    <property type="entry name" value="Glutathione_S-Trfase"/>
</dbReference>
<dbReference type="AlphaFoldDB" id="A0A7Y0BRB8"/>
<dbReference type="CDD" id="cd00570">
    <property type="entry name" value="GST_N_family"/>
    <property type="match status" value="1"/>
</dbReference>
<sequence>MLLYDHPFSPYGQKVRIMLREKGLAFTQSLPTGIGAGNNDDYARHNPRMEVPALVVDDAHTLYDSSVILEYLEDAHPSPALRPADPLERARCRMIEEVCDTHYEAINWGLGEVRFFGRGADRVDDFRAVAQKETAQLQAWLSGHLSASGWLSGSDFGWADLCAAPYVMMSGIFGFAPERGTPLSDWLERVRQRPSVEATFAEAKTQVEPMGQVAALLDAGLFKRQYRDHRLEWMIRAGGIDVVTQGLAKDNIRFTDLARFAS</sequence>
<proteinExistence type="predicted"/>
<dbReference type="InterPro" id="IPR004046">
    <property type="entry name" value="GST_C"/>
</dbReference>
<organism evidence="3 4">
    <name type="scientific">Novosphingobium olei</name>
    <dbReference type="NCBI Taxonomy" id="2728851"/>
    <lineage>
        <taxon>Bacteria</taxon>
        <taxon>Pseudomonadati</taxon>
        <taxon>Pseudomonadota</taxon>
        <taxon>Alphaproteobacteria</taxon>
        <taxon>Sphingomonadales</taxon>
        <taxon>Sphingomonadaceae</taxon>
        <taxon>Novosphingobium</taxon>
    </lineage>
</organism>
<dbReference type="GO" id="GO:0005737">
    <property type="term" value="C:cytoplasm"/>
    <property type="evidence" value="ECO:0007669"/>
    <property type="project" value="TreeGrafter"/>
</dbReference>
<dbReference type="PROSITE" id="PS50404">
    <property type="entry name" value="GST_NTER"/>
    <property type="match status" value="1"/>
</dbReference>
<feature type="domain" description="GST C-terminal" evidence="2">
    <location>
        <begin position="85"/>
        <end position="213"/>
    </location>
</feature>
<evidence type="ECO:0000259" key="1">
    <source>
        <dbReference type="PROSITE" id="PS50404"/>
    </source>
</evidence>
<name>A0A7Y0BRB8_9SPHN</name>
<protein>
    <submittedName>
        <fullName evidence="3">Glutathione S-transferase family protein</fullName>
    </submittedName>
</protein>
<gene>
    <name evidence="3" type="ORF">HHL27_15915</name>
</gene>
<evidence type="ECO:0000259" key="2">
    <source>
        <dbReference type="PROSITE" id="PS50405"/>
    </source>
</evidence>
<dbReference type="EMBL" id="JABBGM010000008">
    <property type="protein sequence ID" value="NML95160.1"/>
    <property type="molecule type" value="Genomic_DNA"/>
</dbReference>
<evidence type="ECO:0000313" key="4">
    <source>
        <dbReference type="Proteomes" id="UP000583556"/>
    </source>
</evidence>
<dbReference type="GO" id="GO:0016740">
    <property type="term" value="F:transferase activity"/>
    <property type="evidence" value="ECO:0007669"/>
    <property type="project" value="UniProtKB-KW"/>
</dbReference>
<dbReference type="InterPro" id="IPR004045">
    <property type="entry name" value="Glutathione_S-Trfase_N"/>
</dbReference>
<dbReference type="InterPro" id="IPR036249">
    <property type="entry name" value="Thioredoxin-like_sf"/>
</dbReference>
<keyword evidence="3" id="KW-0808">Transferase</keyword>
<dbReference type="InterPro" id="IPR010987">
    <property type="entry name" value="Glutathione-S-Trfase_C-like"/>
</dbReference>
<dbReference type="InterPro" id="IPR036282">
    <property type="entry name" value="Glutathione-S-Trfase_C_sf"/>
</dbReference>
<reference evidence="3 4" key="1">
    <citation type="submission" date="2020-04" db="EMBL/GenBank/DDBJ databases">
        <title>Novosphingobium sp. TW-4 isolated from soil.</title>
        <authorList>
            <person name="Dahal R.H."/>
            <person name="Chaudhary D.K."/>
        </authorList>
    </citation>
    <scope>NUCLEOTIDE SEQUENCE [LARGE SCALE GENOMIC DNA]</scope>
    <source>
        <strain evidence="3 4">TW-4</strain>
    </source>
</reference>
<keyword evidence="4" id="KW-1185">Reference proteome</keyword>
<feature type="domain" description="GST N-terminal" evidence="1">
    <location>
        <begin position="1"/>
        <end position="80"/>
    </location>
</feature>
<accession>A0A7Y0BRB8</accession>
<dbReference type="Pfam" id="PF00043">
    <property type="entry name" value="GST_C"/>
    <property type="match status" value="1"/>
</dbReference>
<dbReference type="Gene3D" id="3.40.30.10">
    <property type="entry name" value="Glutaredoxin"/>
    <property type="match status" value="1"/>
</dbReference>
<dbReference type="SFLD" id="SFLDS00019">
    <property type="entry name" value="Glutathione_Transferase_(cytos"/>
    <property type="match status" value="1"/>
</dbReference>
<dbReference type="SUPFAM" id="SSF47616">
    <property type="entry name" value="GST C-terminal domain-like"/>
    <property type="match status" value="1"/>
</dbReference>
<dbReference type="Proteomes" id="UP000583556">
    <property type="component" value="Unassembled WGS sequence"/>
</dbReference>
<comment type="caution">
    <text evidence="3">The sequence shown here is derived from an EMBL/GenBank/DDBJ whole genome shotgun (WGS) entry which is preliminary data.</text>
</comment>